<evidence type="ECO:0000256" key="1">
    <source>
        <dbReference type="SAM" id="Phobius"/>
    </source>
</evidence>
<feature type="transmembrane region" description="Helical" evidence="1">
    <location>
        <begin position="489"/>
        <end position="509"/>
    </location>
</feature>
<gene>
    <name evidence="2" type="ORF">UT72_C0002G0010</name>
</gene>
<feature type="transmembrane region" description="Helical" evidence="1">
    <location>
        <begin position="437"/>
        <end position="455"/>
    </location>
</feature>
<dbReference type="Proteomes" id="UP000034687">
    <property type="component" value="Unassembled WGS sequence"/>
</dbReference>
<evidence type="ECO:0000313" key="2">
    <source>
        <dbReference type="EMBL" id="KKR39756.1"/>
    </source>
</evidence>
<reference evidence="2 3" key="1">
    <citation type="journal article" date="2015" name="Nature">
        <title>rRNA introns, odd ribosomes, and small enigmatic genomes across a large radiation of phyla.</title>
        <authorList>
            <person name="Brown C.T."/>
            <person name="Hug L.A."/>
            <person name="Thomas B.C."/>
            <person name="Sharon I."/>
            <person name="Castelle C.J."/>
            <person name="Singh A."/>
            <person name="Wilkins M.J."/>
            <person name="Williams K.H."/>
            <person name="Banfield J.F."/>
        </authorList>
    </citation>
    <scope>NUCLEOTIDE SEQUENCE [LARGE SCALE GENOMIC DNA]</scope>
</reference>
<feature type="transmembrane region" description="Helical" evidence="1">
    <location>
        <begin position="683"/>
        <end position="702"/>
    </location>
</feature>
<keyword evidence="1" id="KW-0812">Transmembrane</keyword>
<feature type="transmembrane region" description="Helical" evidence="1">
    <location>
        <begin position="166"/>
        <end position="183"/>
    </location>
</feature>
<evidence type="ECO:0000313" key="3">
    <source>
        <dbReference type="Proteomes" id="UP000034687"/>
    </source>
</evidence>
<feature type="transmembrane region" description="Helical" evidence="1">
    <location>
        <begin position="74"/>
        <end position="94"/>
    </location>
</feature>
<feature type="transmembrane region" description="Helical" evidence="1">
    <location>
        <begin position="289"/>
        <end position="308"/>
    </location>
</feature>
<feature type="transmembrane region" description="Helical" evidence="1">
    <location>
        <begin position="462"/>
        <end position="483"/>
    </location>
</feature>
<feature type="transmembrane region" description="Helical" evidence="1">
    <location>
        <begin position="536"/>
        <end position="555"/>
    </location>
</feature>
<keyword evidence="1" id="KW-1133">Transmembrane helix</keyword>
<feature type="transmembrane region" description="Helical" evidence="1">
    <location>
        <begin position="42"/>
        <end position="62"/>
    </location>
</feature>
<comment type="caution">
    <text evidence="2">The sequence shown here is derived from an EMBL/GenBank/DDBJ whole genome shotgun (WGS) entry which is preliminary data.</text>
</comment>
<dbReference type="AlphaFoldDB" id="A0A0G0QQZ1"/>
<feature type="transmembrane region" description="Helical" evidence="1">
    <location>
        <begin position="189"/>
        <end position="213"/>
    </location>
</feature>
<feature type="transmembrane region" description="Helical" evidence="1">
    <location>
        <begin position="20"/>
        <end position="36"/>
    </location>
</feature>
<feature type="transmembrane region" description="Helical" evidence="1">
    <location>
        <begin position="328"/>
        <end position="346"/>
    </location>
</feature>
<feature type="transmembrane region" description="Helical" evidence="1">
    <location>
        <begin position="220"/>
        <end position="247"/>
    </location>
</feature>
<feature type="transmembrane region" description="Helical" evidence="1">
    <location>
        <begin position="659"/>
        <end position="677"/>
    </location>
</feature>
<sequence>MSKLKILKLINKIYSTPQIYLSTSFFILFLITLKRISVPNSITAILLLLGTMFTHLIFIKIKFSKAANKINKKFSPWIFSLSALLSLFTANHIFNNANLILGNFADRIIGIAVFEGVDVAARSFLYIELVAVSIIVFLLTFFIFSKIDHLIDRLNTKNNLKNERDLLFTFSLSSLFLLIFHYLNGTEIFINIFDILVFLTFLSYLLLLATIFFEKVDKRFSLLLTNGDLQVLSFLFPLVIFFTRWAFVNGSFTFNYGYFYPYFPLWIAFWVFIRLFVWHSSQEVTQSRVYSVLSAGIPMLAIPVSISLSNEIQYTLSNVLPWSAHRFATISTFFLIGTSAIFYFINRRSQSKTKFAQNYFLPILVATVVMFNSHTNFIETPRGFDMFHNGENLIATQQLFSFQKIPFVNIFPTHGISYMVGQTLYSMINGYRPFEPWLWEWITKIFEVVLLYFVLSKITNPIFSAVTIIFIPFIGIFGGQHFTYGYNTYLASTYYFTSFLAGLTLVWVLKKPNFLRLTILWLASVFLLTWRADFGIASFASILFILLTVLLYRKLNSIKTKLKLKNVLFSLVLVIAFTLLLVITLSVANKESFIEILRLNYEFVKFQALAQGLLTIANSFSPMSVFQYLILPSISIFYILVFIFRLFIRKDTHFAGFKYLLLFLAIFSLIISIRSVQRQTLVVLGYNSYLFVFLAICIPFYLNEGKKEISTFLFIAILLAYQFILPNNTLLVKSGPLIDKYSWKNKESRVRVNDSQYKILKTFLNNNLDDDQTFLDLTSSPLLYVVSNRKFINYFTPNAYYTSELIQGSVLEKIEKAYKNGEIPIVIFRQPDTNANNIDGVPNEIRSYRIYEYIYKNYKAAGYVNGYMIWVSNNFTLKNTNGLTVNKSFIQDFNLKKLPYIWGTYDNLRAKEKTVILSSLINGPEVLSPTKDAVLSFDKNLDKSSGNYIHLRVQNDNQGTLKIVYGQSPQSTIAMDLITSNKPIDYLIRISSQYSWTNQNTNSIKIYTSTKINLVQAFIRKGD</sequence>
<organism evidence="2 3">
    <name type="scientific">Candidatus Woesebacteria bacterium GW2011_GWB1_40_101</name>
    <dbReference type="NCBI Taxonomy" id="1618575"/>
    <lineage>
        <taxon>Bacteria</taxon>
        <taxon>Candidatus Woeseibacteriota</taxon>
    </lineage>
</organism>
<protein>
    <submittedName>
        <fullName evidence="2">Uncharacterized protein</fullName>
    </submittedName>
</protein>
<keyword evidence="1" id="KW-0472">Membrane</keyword>
<accession>A0A0G0QQZ1</accession>
<dbReference type="EMBL" id="LBXW01000002">
    <property type="protein sequence ID" value="KKR39756.1"/>
    <property type="molecule type" value="Genomic_DNA"/>
</dbReference>
<feature type="transmembrane region" description="Helical" evidence="1">
    <location>
        <begin position="709"/>
        <end position="725"/>
    </location>
</feature>
<name>A0A0G0QQZ1_9BACT</name>
<feature type="transmembrane region" description="Helical" evidence="1">
    <location>
        <begin position="625"/>
        <end position="647"/>
    </location>
</feature>
<feature type="transmembrane region" description="Helical" evidence="1">
    <location>
        <begin position="514"/>
        <end position="530"/>
    </location>
</feature>
<feature type="transmembrane region" description="Helical" evidence="1">
    <location>
        <begin position="567"/>
        <end position="588"/>
    </location>
</feature>
<feature type="transmembrane region" description="Helical" evidence="1">
    <location>
        <begin position="259"/>
        <end position="277"/>
    </location>
</feature>
<proteinExistence type="predicted"/>
<feature type="transmembrane region" description="Helical" evidence="1">
    <location>
        <begin position="124"/>
        <end position="145"/>
    </location>
</feature>
<feature type="transmembrane region" description="Helical" evidence="1">
    <location>
        <begin position="358"/>
        <end position="378"/>
    </location>
</feature>